<dbReference type="RefSeq" id="WP_125486545.1">
    <property type="nucleotide sequence ID" value="NZ_RSDW01000001.1"/>
</dbReference>
<evidence type="ECO:0000256" key="1">
    <source>
        <dbReference type="SAM" id="SignalP"/>
    </source>
</evidence>
<dbReference type="EMBL" id="RSDW01000001">
    <property type="protein sequence ID" value="RSL18147.1"/>
    <property type="molecule type" value="Genomic_DNA"/>
</dbReference>
<feature type="chain" id="PRO_5018623320" description="Outer membrane beta-barrel porin/alpha-amylase" evidence="1">
    <location>
        <begin position="24"/>
        <end position="390"/>
    </location>
</feature>
<evidence type="ECO:0000313" key="2">
    <source>
        <dbReference type="EMBL" id="RSL18147.1"/>
    </source>
</evidence>
<dbReference type="OrthoDB" id="263621at2"/>
<keyword evidence="1" id="KW-0732">Signal</keyword>
<dbReference type="InterPro" id="IPR025737">
    <property type="entry name" value="FApF"/>
</dbReference>
<evidence type="ECO:0000313" key="3">
    <source>
        <dbReference type="Proteomes" id="UP000269669"/>
    </source>
</evidence>
<dbReference type="Proteomes" id="UP000269669">
    <property type="component" value="Unassembled WGS sequence"/>
</dbReference>
<reference evidence="2 3" key="1">
    <citation type="submission" date="2018-12" db="EMBL/GenBank/DDBJ databases">
        <title>Sequencing of bacterial isolates from soil warming experiment in Harvard Forest, Massachusetts, USA.</title>
        <authorList>
            <person name="Deangelis K."/>
        </authorList>
    </citation>
    <scope>NUCLEOTIDE SEQUENCE [LARGE SCALE GENOMIC DNA]</scope>
    <source>
        <strain evidence="2 3">EB153</strain>
    </source>
</reference>
<gene>
    <name evidence="2" type="ORF">EDE15_3703</name>
</gene>
<dbReference type="Pfam" id="PF13557">
    <property type="entry name" value="Phenol_MetA_deg"/>
    <property type="match status" value="1"/>
</dbReference>
<name>A0A3R9R529_9BACT</name>
<dbReference type="AlphaFoldDB" id="A0A3R9R529"/>
<organism evidence="2 3">
    <name type="scientific">Edaphobacter aggregans</name>
    <dbReference type="NCBI Taxonomy" id="570835"/>
    <lineage>
        <taxon>Bacteria</taxon>
        <taxon>Pseudomonadati</taxon>
        <taxon>Acidobacteriota</taxon>
        <taxon>Terriglobia</taxon>
        <taxon>Terriglobales</taxon>
        <taxon>Acidobacteriaceae</taxon>
        <taxon>Edaphobacter</taxon>
    </lineage>
</organism>
<evidence type="ECO:0008006" key="4">
    <source>
        <dbReference type="Google" id="ProtNLM"/>
    </source>
</evidence>
<accession>A0A3R9R529</accession>
<proteinExistence type="predicted"/>
<keyword evidence="3" id="KW-1185">Reference proteome</keyword>
<comment type="caution">
    <text evidence="2">The sequence shown here is derived from an EMBL/GenBank/DDBJ whole genome shotgun (WGS) entry which is preliminary data.</text>
</comment>
<protein>
    <recommendedName>
        <fullName evidence="4">Outer membrane beta-barrel porin/alpha-amylase</fullName>
    </recommendedName>
</protein>
<sequence>MRLLVSRVCLLLSAFVFSTAAVAAQEHFSQTTDIDSPLLQSDKPYSVAEYRVSSIFDHSDLIHYPQNLSLYWIQTSANPPKPAKPPVEKIKRTAIDPSMVGYIDNAVVHSEVRVRFDAAMDDTTPDRAEFFYAKCGCYAFLTGTNAYDPRTPGPGVAPPVGIPRAVNFQQLYFYGEYAPHPHLSLFMQLPFRWLQAQSLPGVAQAFPNAGGFSDMQVGLKFAALASARHYLTFQFRAYTPTGDAGLGLGTHHYSVEPSLLYYQRLSERTSVEAEVGDTHPLGTSSGVPTVGSGGFAGDVFFYGVGPSYQFVRDEKFGVAGVLEVVGWNVRSGYVTGPANPSTAGVNIVNMKVGPRMSFGAHHSLYIGYGIGLTSAKWYRQIFRTEYRYSF</sequence>
<feature type="signal peptide" evidence="1">
    <location>
        <begin position="1"/>
        <end position="23"/>
    </location>
</feature>